<feature type="transmembrane region" description="Helical" evidence="1">
    <location>
        <begin position="20"/>
        <end position="40"/>
    </location>
</feature>
<evidence type="ECO:0000256" key="1">
    <source>
        <dbReference type="SAM" id="Phobius"/>
    </source>
</evidence>
<keyword evidence="1" id="KW-0472">Membrane</keyword>
<gene>
    <name evidence="2" type="ORF">METZ01_LOCUS450869</name>
</gene>
<dbReference type="AlphaFoldDB" id="A0A382ZSH9"/>
<evidence type="ECO:0000313" key="2">
    <source>
        <dbReference type="EMBL" id="SVD98015.1"/>
    </source>
</evidence>
<keyword evidence="1" id="KW-1133">Transmembrane helix</keyword>
<name>A0A382ZSH9_9ZZZZ</name>
<protein>
    <submittedName>
        <fullName evidence="2">Uncharacterized protein</fullName>
    </submittedName>
</protein>
<accession>A0A382ZSH9</accession>
<organism evidence="2">
    <name type="scientific">marine metagenome</name>
    <dbReference type="NCBI Taxonomy" id="408172"/>
    <lineage>
        <taxon>unclassified sequences</taxon>
        <taxon>metagenomes</taxon>
        <taxon>ecological metagenomes</taxon>
    </lineage>
</organism>
<proteinExistence type="predicted"/>
<keyword evidence="1" id="KW-0812">Transmembrane</keyword>
<dbReference type="EMBL" id="UINC01186007">
    <property type="protein sequence ID" value="SVD98015.1"/>
    <property type="molecule type" value="Genomic_DNA"/>
</dbReference>
<sequence>MTNPENTSTDSKVDVRIKMSVTPDCTKTAITGICSLLFLAMMRNRRKSSPITCNTLGPAITMALTVETSNVASMIPITMAPVSPK</sequence>
<feature type="non-terminal residue" evidence="2">
    <location>
        <position position="85"/>
    </location>
</feature>
<reference evidence="2" key="1">
    <citation type="submission" date="2018-05" db="EMBL/GenBank/DDBJ databases">
        <authorList>
            <person name="Lanie J.A."/>
            <person name="Ng W.-L."/>
            <person name="Kazmierczak K.M."/>
            <person name="Andrzejewski T.M."/>
            <person name="Davidsen T.M."/>
            <person name="Wayne K.J."/>
            <person name="Tettelin H."/>
            <person name="Glass J.I."/>
            <person name="Rusch D."/>
            <person name="Podicherti R."/>
            <person name="Tsui H.-C.T."/>
            <person name="Winkler M.E."/>
        </authorList>
    </citation>
    <scope>NUCLEOTIDE SEQUENCE</scope>
</reference>